<proteinExistence type="predicted"/>
<dbReference type="EMBL" id="LAZR01009771">
    <property type="protein sequence ID" value="KKM70678.1"/>
    <property type="molecule type" value="Genomic_DNA"/>
</dbReference>
<accession>A0A0F9JM02</accession>
<evidence type="ECO:0000313" key="1">
    <source>
        <dbReference type="EMBL" id="KKM70678.1"/>
    </source>
</evidence>
<organism evidence="1">
    <name type="scientific">marine sediment metagenome</name>
    <dbReference type="NCBI Taxonomy" id="412755"/>
    <lineage>
        <taxon>unclassified sequences</taxon>
        <taxon>metagenomes</taxon>
        <taxon>ecological metagenomes</taxon>
    </lineage>
</organism>
<gene>
    <name evidence="1" type="ORF">LCGC14_1438310</name>
</gene>
<sequence length="123" mass="13682">MLKLSDLDGFKLVNDEYLATNDQVTRALENAFEQGSQGWGVRPEVAIFLSLVSQLRVQITLADVARYAQNQLKGEQMAHGRTKKRRDKDLGDLNIELLQTKAALDAARAVKGPLCEQTVVLDK</sequence>
<protein>
    <submittedName>
        <fullName evidence="1">Uncharacterized protein</fullName>
    </submittedName>
</protein>
<reference evidence="1" key="1">
    <citation type="journal article" date="2015" name="Nature">
        <title>Complex archaea that bridge the gap between prokaryotes and eukaryotes.</title>
        <authorList>
            <person name="Spang A."/>
            <person name="Saw J.H."/>
            <person name="Jorgensen S.L."/>
            <person name="Zaremba-Niedzwiedzka K."/>
            <person name="Martijn J."/>
            <person name="Lind A.E."/>
            <person name="van Eijk R."/>
            <person name="Schleper C."/>
            <person name="Guy L."/>
            <person name="Ettema T.J."/>
        </authorList>
    </citation>
    <scope>NUCLEOTIDE SEQUENCE</scope>
</reference>
<name>A0A0F9JM02_9ZZZZ</name>
<dbReference type="AlphaFoldDB" id="A0A0F9JM02"/>
<comment type="caution">
    <text evidence="1">The sequence shown here is derived from an EMBL/GenBank/DDBJ whole genome shotgun (WGS) entry which is preliminary data.</text>
</comment>